<protein>
    <recommendedName>
        <fullName evidence="3">DNA alkylation repair enzyme</fullName>
    </recommendedName>
</protein>
<dbReference type="Pfam" id="PF08713">
    <property type="entry name" value="DNA_alkylation"/>
    <property type="match status" value="1"/>
</dbReference>
<proteinExistence type="predicted"/>
<name>A0A0D0I5W1_9BACT</name>
<keyword evidence="2" id="KW-1185">Reference proteome</keyword>
<evidence type="ECO:0000313" key="2">
    <source>
        <dbReference type="Proteomes" id="UP000032046"/>
    </source>
</evidence>
<dbReference type="EMBL" id="JXQK01000052">
    <property type="protein sequence ID" value="KIP62649.1"/>
    <property type="molecule type" value="Genomic_DNA"/>
</dbReference>
<organism evidence="1 2">
    <name type="scientific">Prevotella pectinovora</name>
    <dbReference type="NCBI Taxonomy" id="1602169"/>
    <lineage>
        <taxon>Bacteria</taxon>
        <taxon>Pseudomonadati</taxon>
        <taxon>Bacteroidota</taxon>
        <taxon>Bacteroidia</taxon>
        <taxon>Bacteroidales</taxon>
        <taxon>Prevotellaceae</taxon>
        <taxon>Prevotella</taxon>
    </lineage>
</organism>
<dbReference type="AlphaFoldDB" id="A0A0D0I5W1"/>
<reference evidence="1 2" key="1">
    <citation type="submission" date="2015-01" db="EMBL/GenBank/DDBJ databases">
        <title>Comparative genomics of non-oral Prevotella species.</title>
        <authorList>
            <person name="Accetto T."/>
            <person name="Nograsek B."/>
            <person name="Avgustin G."/>
        </authorList>
    </citation>
    <scope>NUCLEOTIDE SEQUENCE [LARGE SCALE GENOMIC DNA]</scope>
    <source>
        <strain evidence="1 2">P5-119</strain>
    </source>
</reference>
<dbReference type="Gene3D" id="1.25.10.90">
    <property type="match status" value="1"/>
</dbReference>
<accession>A0A0D0I5W1</accession>
<evidence type="ECO:0000313" key="1">
    <source>
        <dbReference type="EMBL" id="KIP62649.1"/>
    </source>
</evidence>
<dbReference type="PANTHER" id="PTHR34070">
    <property type="entry name" value="ARMADILLO-TYPE FOLD"/>
    <property type="match status" value="1"/>
</dbReference>
<dbReference type="STRING" id="1602171.ST44_06360"/>
<gene>
    <name evidence="1" type="ORF">ST44_06360</name>
</gene>
<dbReference type="InterPro" id="IPR014825">
    <property type="entry name" value="DNA_alkylation"/>
</dbReference>
<comment type="caution">
    <text evidence="1">The sequence shown here is derived from an EMBL/GenBank/DDBJ whole genome shotgun (WGS) entry which is preliminary data.</text>
</comment>
<dbReference type="PANTHER" id="PTHR34070:SF1">
    <property type="entry name" value="DNA ALKYLATION REPAIR PROTEIN"/>
    <property type="match status" value="1"/>
</dbReference>
<dbReference type="Proteomes" id="UP000032046">
    <property type="component" value="Unassembled WGS sequence"/>
</dbReference>
<dbReference type="SUPFAM" id="SSF48371">
    <property type="entry name" value="ARM repeat"/>
    <property type="match status" value="1"/>
</dbReference>
<sequence>MITAKDIIDTMRGMENEKQREILQRFFKTGKGEYGEGDSFLGLKVPQTRLVVKEARLSMTLSEIEKLLYSEWHEVRLCGFLLLVEEMKAALPKRNGTGQPDRRKEIADFYLLHAIQANNWDLVDLSCSYIIGTFLLHPLPDGTMPDRNILDTLSASSNLWEQRISIVSTAALIREGQFGDTLRIAKKLLYHPHDLIHKATGWMLREVGKRNIEVLRGFLSEHHETMPRTTLRYAIEKMEPEERRMWMTNTPH</sequence>
<dbReference type="InterPro" id="IPR016024">
    <property type="entry name" value="ARM-type_fold"/>
</dbReference>
<dbReference type="CDD" id="cd06561">
    <property type="entry name" value="AlkD_like"/>
    <property type="match status" value="1"/>
</dbReference>
<evidence type="ECO:0008006" key="3">
    <source>
        <dbReference type="Google" id="ProtNLM"/>
    </source>
</evidence>